<keyword evidence="1" id="KW-0547">Nucleotide-binding</keyword>
<comment type="caution">
    <text evidence="5">The sequence shown here is derived from an EMBL/GenBank/DDBJ whole genome shotgun (WGS) entry which is preliminary data.</text>
</comment>
<dbReference type="Gene3D" id="2.40.100.10">
    <property type="entry name" value="Cyclophilin-like"/>
    <property type="match status" value="1"/>
</dbReference>
<accession>A0A149PBC9</accession>
<dbReference type="RefSeq" id="WP_062137185.1">
    <property type="nucleotide sequence ID" value="NZ_LRBG01000039.1"/>
</dbReference>
<evidence type="ECO:0000313" key="5">
    <source>
        <dbReference type="EMBL" id="KXU82328.1"/>
    </source>
</evidence>
<reference evidence="5 6" key="1">
    <citation type="journal article" date="2015" name="Int. J. Syst. Evol. Microbiol.">
        <title>Burkholderia monticola sp. nov., isolated from mountain soil.</title>
        <authorList>
            <person name="Baek I."/>
            <person name="Seo B."/>
            <person name="Lee I."/>
            <person name="Yi H."/>
            <person name="Chun J."/>
        </authorList>
    </citation>
    <scope>NUCLEOTIDE SEQUENCE [LARGE SCALE GENOMIC DNA]</scope>
    <source>
        <strain evidence="5 6">JC2948</strain>
    </source>
</reference>
<dbReference type="GO" id="GO:0005524">
    <property type="term" value="F:ATP binding"/>
    <property type="evidence" value="ECO:0007669"/>
    <property type="project" value="UniProtKB-KW"/>
</dbReference>
<protein>
    <submittedName>
        <fullName evidence="5">Allophanate hydrolase</fullName>
    </submittedName>
</protein>
<dbReference type="InterPro" id="IPR052708">
    <property type="entry name" value="PxpC"/>
</dbReference>
<gene>
    <name evidence="5" type="ORF">CI15_32785</name>
</gene>
<dbReference type="PANTHER" id="PTHR43309:SF3">
    <property type="entry name" value="5-OXOPROLINASE SUBUNIT C"/>
    <property type="match status" value="1"/>
</dbReference>
<dbReference type="InterPro" id="IPR029000">
    <property type="entry name" value="Cyclophilin-like_dom_sf"/>
</dbReference>
<dbReference type="NCBIfam" id="TIGR00724">
    <property type="entry name" value="urea_amlyse_rel"/>
    <property type="match status" value="1"/>
</dbReference>
<dbReference type="SUPFAM" id="SSF50891">
    <property type="entry name" value="Cyclophilin-like"/>
    <property type="match status" value="1"/>
</dbReference>
<evidence type="ECO:0000313" key="6">
    <source>
        <dbReference type="Proteomes" id="UP000075613"/>
    </source>
</evidence>
<keyword evidence="3" id="KW-0067">ATP-binding</keyword>
<name>A0A149PBC9_9BURK</name>
<keyword evidence="2 5" id="KW-0378">Hydrolase</keyword>
<dbReference type="SMART" id="SM00797">
    <property type="entry name" value="AHS2"/>
    <property type="match status" value="1"/>
</dbReference>
<dbReference type="Pfam" id="PF02626">
    <property type="entry name" value="CT_A_B"/>
    <property type="match status" value="1"/>
</dbReference>
<dbReference type="InterPro" id="IPR003778">
    <property type="entry name" value="CT_A_B"/>
</dbReference>
<feature type="domain" description="Carboxyltransferase" evidence="4">
    <location>
        <begin position="23"/>
        <end position="310"/>
    </location>
</feature>
<dbReference type="STRING" id="1399968.CI15_32785"/>
<dbReference type="PANTHER" id="PTHR43309">
    <property type="entry name" value="5-OXOPROLINASE SUBUNIT C"/>
    <property type="match status" value="1"/>
</dbReference>
<sequence>MIDVLSNGAPNLIQDAGRRGHLGFGVSRSGAMDLLALSIGNALVGNESDDAAVEISLFPFRVRFQGDLQFAVTGADCVVRLDDATLAPWWGRTAHSGQTLVIERPKRGARAYLCLAGGVNVESVMGSRSTDLKGAFGGFDGRGLRRGDSLKVLATSTRTVRESGLGVVPADVPSFWDELSTGVVTVRVVPAAEYEHFTDDARKSFETTDYEITPDANRVGYRLNGAALPLSSPLELLSHGIVPGTIQVPPSGQPIIQLAEANTCGGYPKIATVVEADLWKLGQAPIGSRIRFVVTDVDHALEALRVQAAEIKKLRKTLALMAQRG</sequence>
<evidence type="ECO:0000256" key="1">
    <source>
        <dbReference type="ARBA" id="ARBA00022741"/>
    </source>
</evidence>
<evidence type="ECO:0000256" key="2">
    <source>
        <dbReference type="ARBA" id="ARBA00022801"/>
    </source>
</evidence>
<dbReference type="EMBL" id="LRBG01000039">
    <property type="protein sequence ID" value="KXU82328.1"/>
    <property type="molecule type" value="Genomic_DNA"/>
</dbReference>
<dbReference type="OrthoDB" id="9768696at2"/>
<evidence type="ECO:0000259" key="4">
    <source>
        <dbReference type="SMART" id="SM00797"/>
    </source>
</evidence>
<organism evidence="5 6">
    <name type="scientific">Paraburkholderia monticola</name>
    <dbReference type="NCBI Taxonomy" id="1399968"/>
    <lineage>
        <taxon>Bacteria</taxon>
        <taxon>Pseudomonadati</taxon>
        <taxon>Pseudomonadota</taxon>
        <taxon>Betaproteobacteria</taxon>
        <taxon>Burkholderiales</taxon>
        <taxon>Burkholderiaceae</taxon>
        <taxon>Paraburkholderia</taxon>
    </lineage>
</organism>
<dbReference type="AlphaFoldDB" id="A0A149PBC9"/>
<keyword evidence="6" id="KW-1185">Reference proteome</keyword>
<proteinExistence type="predicted"/>
<dbReference type="Proteomes" id="UP000075613">
    <property type="component" value="Unassembled WGS sequence"/>
</dbReference>
<evidence type="ECO:0000256" key="3">
    <source>
        <dbReference type="ARBA" id="ARBA00022840"/>
    </source>
</evidence>
<dbReference type="GO" id="GO:0016787">
    <property type="term" value="F:hydrolase activity"/>
    <property type="evidence" value="ECO:0007669"/>
    <property type="project" value="UniProtKB-KW"/>
</dbReference>